<comment type="cofactor">
    <cofactor evidence="1">
        <name>Mg(2+)</name>
        <dbReference type="ChEBI" id="CHEBI:18420"/>
    </cofactor>
</comment>
<dbReference type="InParanoid" id="A0A6M4H548"/>
<reference evidence="4 5" key="1">
    <citation type="submission" date="2020-04" db="EMBL/GenBank/DDBJ databases">
        <title>Usitatibacter rugosus gen. nov., sp. nov. and Usitatibacter palustris sp. nov., novel members of Usitatibacteraceae fam. nov. within the order Nitrosomonadales isolated from soil.</title>
        <authorList>
            <person name="Huber K.J."/>
            <person name="Neumann-Schaal M."/>
            <person name="Geppert A."/>
            <person name="Luckner M."/>
            <person name="Wanner G."/>
            <person name="Overmann J."/>
        </authorList>
    </citation>
    <scope>NUCLEOTIDE SEQUENCE [LARGE SCALE GENOMIC DNA]</scope>
    <source>
        <strain evidence="4 5">Swamp67</strain>
    </source>
</reference>
<dbReference type="GO" id="GO:0005886">
    <property type="term" value="C:plasma membrane"/>
    <property type="evidence" value="ECO:0007669"/>
    <property type="project" value="UniProtKB-SubCell"/>
</dbReference>
<accession>A0A6M4H548</accession>
<feature type="transmembrane region" description="Helical" evidence="2">
    <location>
        <begin position="43"/>
        <end position="73"/>
    </location>
</feature>
<keyword evidence="1" id="KW-0479">Metal-binding</keyword>
<dbReference type="PANTHER" id="PTHR36305">
    <property type="entry name" value="PHOSPHATIDYLGLYCEROPHOSPHATASE A"/>
    <property type="match status" value="1"/>
</dbReference>
<dbReference type="PANTHER" id="PTHR36305:SF1">
    <property type="entry name" value="PHOSPHATIDYLGLYCEROPHOSPHATASE A"/>
    <property type="match status" value="1"/>
</dbReference>
<comment type="subcellular location">
    <subcellularLocation>
        <location evidence="1">Cell inner membrane</location>
        <topology evidence="1">Multi-pass membrane protein</topology>
    </subcellularLocation>
</comment>
<dbReference type="KEGG" id="upl:DSM104440_01536"/>
<dbReference type="GO" id="GO:0008962">
    <property type="term" value="F:phosphatidylglycerophosphatase activity"/>
    <property type="evidence" value="ECO:0007669"/>
    <property type="project" value="UniProtKB-EC"/>
</dbReference>
<dbReference type="InterPro" id="IPR007686">
    <property type="entry name" value="YutG/PgpA"/>
</dbReference>
<protein>
    <recommendedName>
        <fullName evidence="1">Phosphatidylglycerophosphatase A</fullName>
        <ecNumber evidence="1">3.1.3.27</ecNumber>
    </recommendedName>
    <alternativeName>
        <fullName evidence="1">Phosphatidylglycerolphosphate phosphatase A</fullName>
    </alternativeName>
</protein>
<keyword evidence="2" id="KW-1133">Transmembrane helix</keyword>
<dbReference type="GO" id="GO:0006655">
    <property type="term" value="P:phosphatidylglycerol biosynthetic process"/>
    <property type="evidence" value="ECO:0007669"/>
    <property type="project" value="UniProtKB-UniPathway"/>
</dbReference>
<dbReference type="Proteomes" id="UP000503096">
    <property type="component" value="Chromosome"/>
</dbReference>
<dbReference type="EMBL" id="CP053073">
    <property type="protein sequence ID" value="QJR14726.1"/>
    <property type="molecule type" value="Genomic_DNA"/>
</dbReference>
<keyword evidence="1" id="KW-0442">Lipid degradation</keyword>
<keyword evidence="1" id="KW-1208">Phospholipid metabolism</keyword>
<comment type="function">
    <text evidence="1">Lipid phosphatase which dephosphorylates phosphatidylglycerophosphate (PGP) to phosphatidylglycerol (PG).</text>
</comment>
<organism evidence="4 5">
    <name type="scientific">Usitatibacter palustris</name>
    <dbReference type="NCBI Taxonomy" id="2732487"/>
    <lineage>
        <taxon>Bacteria</taxon>
        <taxon>Pseudomonadati</taxon>
        <taxon>Pseudomonadota</taxon>
        <taxon>Betaproteobacteria</taxon>
        <taxon>Nitrosomonadales</taxon>
        <taxon>Usitatibacteraceae</taxon>
        <taxon>Usitatibacter</taxon>
    </lineage>
</organism>
<keyword evidence="1" id="KW-0595">Phospholipid degradation</keyword>
<evidence type="ECO:0000313" key="4">
    <source>
        <dbReference type="EMBL" id="QJR14726.1"/>
    </source>
</evidence>
<feature type="domain" description="YutG/PgpA" evidence="3">
    <location>
        <begin position="22"/>
        <end position="160"/>
    </location>
</feature>
<evidence type="ECO:0000313" key="5">
    <source>
        <dbReference type="Proteomes" id="UP000503096"/>
    </source>
</evidence>
<keyword evidence="1" id="KW-0460">Magnesium</keyword>
<gene>
    <name evidence="4" type="primary">pgpA</name>
    <name evidence="4" type="ORF">DSM104440_01536</name>
</gene>
<name>A0A6M4H548_9PROT</name>
<dbReference type="RefSeq" id="WP_246212118.1">
    <property type="nucleotide sequence ID" value="NZ_CP053073.1"/>
</dbReference>
<dbReference type="Pfam" id="PF04608">
    <property type="entry name" value="PgpA"/>
    <property type="match status" value="1"/>
</dbReference>
<keyword evidence="1" id="KW-0443">Lipid metabolism</keyword>
<dbReference type="FunCoup" id="A0A6M4H548">
    <property type="interactions" value="187"/>
</dbReference>
<keyword evidence="1" id="KW-0997">Cell inner membrane</keyword>
<feature type="transmembrane region" description="Helical" evidence="2">
    <location>
        <begin position="138"/>
        <end position="163"/>
    </location>
</feature>
<evidence type="ECO:0000256" key="2">
    <source>
        <dbReference type="SAM" id="Phobius"/>
    </source>
</evidence>
<proteinExistence type="predicted"/>
<keyword evidence="1 2" id="KW-0812">Transmembrane</keyword>
<feature type="transmembrane region" description="Helical" evidence="2">
    <location>
        <begin position="94"/>
        <end position="118"/>
    </location>
</feature>
<dbReference type="CDD" id="cd06971">
    <property type="entry name" value="PgpA"/>
    <property type="match status" value="1"/>
</dbReference>
<dbReference type="SUPFAM" id="SSF101307">
    <property type="entry name" value="YutG-like"/>
    <property type="match status" value="1"/>
</dbReference>
<keyword evidence="1 2" id="KW-0472">Membrane</keyword>
<dbReference type="PIRSF" id="PIRSF006162">
    <property type="entry name" value="PgpA"/>
    <property type="match status" value="1"/>
</dbReference>
<dbReference type="GO" id="GO:0046872">
    <property type="term" value="F:metal ion binding"/>
    <property type="evidence" value="ECO:0007669"/>
    <property type="project" value="UniProtKB-KW"/>
</dbReference>
<evidence type="ECO:0000259" key="3">
    <source>
        <dbReference type="Pfam" id="PF04608"/>
    </source>
</evidence>
<keyword evidence="5" id="KW-1185">Reference proteome</keyword>
<dbReference type="UniPathway" id="UPA00084">
    <property type="reaction ID" value="UER00504"/>
</dbReference>
<feature type="transmembrane region" description="Helical" evidence="2">
    <location>
        <begin position="12"/>
        <end position="31"/>
    </location>
</feature>
<comment type="pathway">
    <text evidence="1">Phospholipid metabolism; phosphatidylglycerol biosynthesis; phosphatidylglycerol from CDP-diacylglycerol: step 2/2.</text>
</comment>
<dbReference type="EC" id="3.1.3.27" evidence="1"/>
<keyword evidence="1 4" id="KW-0378">Hydrolase</keyword>
<dbReference type="AlphaFoldDB" id="A0A6M4H548"/>
<sequence>MASTISPRPDARFLVAHPAHFIALGFGAGLAPKAPGTFGTLLAWGLCLILQQFLPVLVIAFLAIPLFFVGIWACGVTGRAMGIEDSGAIVWDEVVAFLPLAALASSSLLLQLVVFGLFRLFDIWKPFPIKLFEKNLRGGLGVMFDDLIAACYAYAVFIVIVVVMK</sequence>
<keyword evidence="1" id="KW-1003">Cell membrane</keyword>
<evidence type="ECO:0000256" key="1">
    <source>
        <dbReference type="PIRNR" id="PIRNR006162"/>
    </source>
</evidence>
<dbReference type="GO" id="GO:0009395">
    <property type="term" value="P:phospholipid catabolic process"/>
    <property type="evidence" value="ECO:0007669"/>
    <property type="project" value="UniProtKB-KW"/>
</dbReference>
<dbReference type="InterPro" id="IPR036681">
    <property type="entry name" value="PgpA-like_sf"/>
</dbReference>
<dbReference type="InterPro" id="IPR026037">
    <property type="entry name" value="PgpA"/>
</dbReference>
<comment type="catalytic activity">
    <reaction evidence="1">
        <text>a 1,2-diacyl-sn-glycero-3-phospho-(1'-sn-glycero-3'-phosphate) + H2O = a 1,2-diacyl-sn-glycero-3-phospho-(1'-sn-glycerol) + phosphate</text>
        <dbReference type="Rhea" id="RHEA:33751"/>
        <dbReference type="ChEBI" id="CHEBI:15377"/>
        <dbReference type="ChEBI" id="CHEBI:43474"/>
        <dbReference type="ChEBI" id="CHEBI:60110"/>
        <dbReference type="ChEBI" id="CHEBI:64716"/>
        <dbReference type="EC" id="3.1.3.27"/>
    </reaction>
</comment>